<feature type="transmembrane region" description="Helical" evidence="1">
    <location>
        <begin position="12"/>
        <end position="36"/>
    </location>
</feature>
<evidence type="ECO:0000313" key="2">
    <source>
        <dbReference type="EMBL" id="OSX62053.1"/>
    </source>
</evidence>
<evidence type="ECO:0000256" key="1">
    <source>
        <dbReference type="SAM" id="Phobius"/>
    </source>
</evidence>
<dbReference type="OrthoDB" id="3354175at2759"/>
<feature type="transmembrane region" description="Helical" evidence="1">
    <location>
        <begin position="48"/>
        <end position="66"/>
    </location>
</feature>
<evidence type="ECO:0000313" key="3">
    <source>
        <dbReference type="Proteomes" id="UP000194127"/>
    </source>
</evidence>
<dbReference type="GeneID" id="36324001"/>
<feature type="transmembrane region" description="Helical" evidence="1">
    <location>
        <begin position="222"/>
        <end position="244"/>
    </location>
</feature>
<keyword evidence="1" id="KW-0472">Membrane</keyword>
<keyword evidence="3" id="KW-1185">Reference proteome</keyword>
<sequence length="384" mass="41765">MASSLTVPRLSFAALYVAAITYGINILLAAICTYFLLGPGRREGKYHYVLITYTFAMSIATTIYFISGSQWSEQEFVQDAGDSAAVALLMSSPLAEAKNVAIVVNIWLADSLIIWRAYTVWEGSLSVLSVLVTVYLADVGTKYGGDAVVHFGTAFWSLSVALNVLATLLIAGRLLYRRRNLFGGFSASSSRYTFAVSVVTESAALYTICGLIYIPLYAVNSVLQYPFSALFCAASFTAPHLIILRMALGVAVAQSPVVVSPNSSMKLNFAQDQSQLASRQSESIGHPTHYHYRPAAGPQPVSIPMVPYKPSRAHGDKDPQVYSVVHSWPSHLKGLYSCPSSGREPLKLFSTELELRPNLLNSFSSAWSPSLIANYRRCGSDALQ</sequence>
<gene>
    <name evidence="2" type="ORF">POSPLADRAFT_1046515</name>
</gene>
<keyword evidence="1" id="KW-0812">Transmembrane</keyword>
<feature type="transmembrane region" description="Helical" evidence="1">
    <location>
        <begin position="149"/>
        <end position="171"/>
    </location>
</feature>
<reference evidence="2 3" key="1">
    <citation type="submission" date="2017-04" db="EMBL/GenBank/DDBJ databases">
        <title>Genome Sequence of the Model Brown-Rot Fungus Postia placenta SB12.</title>
        <authorList>
            <consortium name="DOE Joint Genome Institute"/>
            <person name="Gaskell J."/>
            <person name="Kersten P."/>
            <person name="Larrondo L.F."/>
            <person name="Canessa P."/>
            <person name="Martinez D."/>
            <person name="Hibbett D."/>
            <person name="Schmoll M."/>
            <person name="Kubicek C.P."/>
            <person name="Martinez A.T."/>
            <person name="Yadav J."/>
            <person name="Master E."/>
            <person name="Magnuson J.K."/>
            <person name="James T."/>
            <person name="Yaver D."/>
            <person name="Berka R."/>
            <person name="Labutti K."/>
            <person name="Lipzen A."/>
            <person name="Aerts A."/>
            <person name="Barry K."/>
            <person name="Henrissat B."/>
            <person name="Blanchette R."/>
            <person name="Grigoriev I."/>
            <person name="Cullen D."/>
        </authorList>
    </citation>
    <scope>NUCLEOTIDE SEQUENCE [LARGE SCALE GENOMIC DNA]</scope>
    <source>
        <strain evidence="2 3">MAD-698-R-SB12</strain>
    </source>
</reference>
<name>A0A1X6N0T0_9APHY</name>
<dbReference type="AlphaFoldDB" id="A0A1X6N0T0"/>
<feature type="transmembrane region" description="Helical" evidence="1">
    <location>
        <begin position="86"/>
        <end position="108"/>
    </location>
</feature>
<organism evidence="2 3">
    <name type="scientific">Postia placenta MAD-698-R-SB12</name>
    <dbReference type="NCBI Taxonomy" id="670580"/>
    <lineage>
        <taxon>Eukaryota</taxon>
        <taxon>Fungi</taxon>
        <taxon>Dikarya</taxon>
        <taxon>Basidiomycota</taxon>
        <taxon>Agaricomycotina</taxon>
        <taxon>Agaricomycetes</taxon>
        <taxon>Polyporales</taxon>
        <taxon>Adustoporiaceae</taxon>
        <taxon>Rhodonia</taxon>
    </lineage>
</organism>
<dbReference type="EMBL" id="KZ110597">
    <property type="protein sequence ID" value="OSX62053.1"/>
    <property type="molecule type" value="Genomic_DNA"/>
</dbReference>
<accession>A0A1X6N0T0</accession>
<dbReference type="RefSeq" id="XP_024338847.1">
    <property type="nucleotide sequence ID" value="XM_024479051.1"/>
</dbReference>
<feature type="transmembrane region" description="Helical" evidence="1">
    <location>
        <begin position="192"/>
        <end position="216"/>
    </location>
</feature>
<keyword evidence="1" id="KW-1133">Transmembrane helix</keyword>
<feature type="transmembrane region" description="Helical" evidence="1">
    <location>
        <begin position="120"/>
        <end position="137"/>
    </location>
</feature>
<proteinExistence type="predicted"/>
<dbReference type="Proteomes" id="UP000194127">
    <property type="component" value="Unassembled WGS sequence"/>
</dbReference>
<protein>
    <submittedName>
        <fullName evidence="2">Uncharacterized protein</fullName>
    </submittedName>
</protein>